<evidence type="ECO:0000256" key="8">
    <source>
        <dbReference type="HAMAP-Rule" id="MF_01307"/>
    </source>
</evidence>
<evidence type="ECO:0000256" key="3">
    <source>
        <dbReference type="ARBA" id="ARBA00022884"/>
    </source>
</evidence>
<evidence type="ECO:0000256" key="5">
    <source>
        <dbReference type="ARBA" id="ARBA00023274"/>
    </source>
</evidence>
<dbReference type="InterPro" id="IPR005711">
    <property type="entry name" value="Ribosomal_uS5_euk/arc"/>
</dbReference>
<dbReference type="NCBIfam" id="NF003125">
    <property type="entry name" value="PRK04044.1"/>
    <property type="match status" value="1"/>
</dbReference>
<evidence type="ECO:0000256" key="1">
    <source>
        <dbReference type="ARBA" id="ARBA00008945"/>
    </source>
</evidence>
<accession>A0A0M0BVU8</accession>
<dbReference type="InterPro" id="IPR014721">
    <property type="entry name" value="Ribsml_uS5_D2-typ_fold_subgr"/>
</dbReference>
<evidence type="ECO:0000259" key="10">
    <source>
        <dbReference type="PROSITE" id="PS50881"/>
    </source>
</evidence>
<dbReference type="PROSITE" id="PS00585">
    <property type="entry name" value="RIBOSOMAL_S5"/>
    <property type="match status" value="1"/>
</dbReference>
<dbReference type="InterPro" id="IPR013810">
    <property type="entry name" value="Ribosomal_uS5_N"/>
</dbReference>
<dbReference type="GO" id="GO:0006412">
    <property type="term" value="P:translation"/>
    <property type="evidence" value="ECO:0007669"/>
    <property type="project" value="UniProtKB-UniRule"/>
</dbReference>
<dbReference type="GO" id="GO:0022627">
    <property type="term" value="C:cytosolic small ribosomal subunit"/>
    <property type="evidence" value="ECO:0007669"/>
    <property type="project" value="TreeGrafter"/>
</dbReference>
<organism evidence="11 12">
    <name type="scientific">miscellaneous Crenarchaeota group-1 archaeon SG8-32-3</name>
    <dbReference type="NCBI Taxonomy" id="1685125"/>
    <lineage>
        <taxon>Archaea</taxon>
        <taxon>Candidatus Bathyarchaeota</taxon>
        <taxon>MCG-1</taxon>
    </lineage>
</organism>
<dbReference type="SUPFAM" id="SSF54768">
    <property type="entry name" value="dsRNA-binding domain-like"/>
    <property type="match status" value="1"/>
</dbReference>
<evidence type="ECO:0000313" key="12">
    <source>
        <dbReference type="Proteomes" id="UP000054016"/>
    </source>
</evidence>
<comment type="similarity">
    <text evidence="1 8 9">Belongs to the universal ribosomal protein uS5 family.</text>
</comment>
<comment type="domain">
    <text evidence="8">The N-terminal domain interacts with the head of the 30S subunit; the C-terminal domain interacts with the body and contacts protein S4. The interaction surface between S4 and S5 is involved in control of translational fidelity.</text>
</comment>
<dbReference type="Pfam" id="PF00333">
    <property type="entry name" value="Ribosomal_S5"/>
    <property type="match status" value="1"/>
</dbReference>
<dbReference type="Proteomes" id="UP000054016">
    <property type="component" value="Unassembled WGS sequence"/>
</dbReference>
<dbReference type="PANTHER" id="PTHR13718">
    <property type="entry name" value="RIBOSOMAL S SUBUNIT"/>
    <property type="match status" value="1"/>
</dbReference>
<reference evidence="12" key="1">
    <citation type="submission" date="2015-06" db="EMBL/GenBank/DDBJ databases">
        <title>New insights into the roles of widespread benthic archaea in carbon and nitrogen cycling.</title>
        <authorList>
            <person name="Lazar C.S."/>
            <person name="Baker B.J."/>
            <person name="Seitz K.W."/>
            <person name="Hyde A.S."/>
            <person name="Dick G.J."/>
            <person name="Hinrichs K.-U."/>
            <person name="Teske A.P."/>
        </authorList>
    </citation>
    <scope>NUCLEOTIDE SEQUENCE [LARGE SCALE GENOMIC DNA]</scope>
</reference>
<evidence type="ECO:0000313" key="11">
    <source>
        <dbReference type="EMBL" id="KON32470.1"/>
    </source>
</evidence>
<dbReference type="FunFam" id="3.30.230.10:FF:000004">
    <property type="entry name" value="40S ribosomal protein S2"/>
    <property type="match status" value="1"/>
</dbReference>
<feature type="domain" description="S5 DRBM" evidence="10">
    <location>
        <begin position="55"/>
        <end position="118"/>
    </location>
</feature>
<dbReference type="InterPro" id="IPR018192">
    <property type="entry name" value="Ribosomal_uS5_N_CS"/>
</dbReference>
<keyword evidence="5 8" id="KW-0687">Ribonucleoprotein</keyword>
<evidence type="ECO:0000256" key="4">
    <source>
        <dbReference type="ARBA" id="ARBA00022980"/>
    </source>
</evidence>
<dbReference type="SUPFAM" id="SSF54211">
    <property type="entry name" value="Ribosomal protein S5 domain 2-like"/>
    <property type="match status" value="1"/>
</dbReference>
<dbReference type="PROSITE" id="PS50881">
    <property type="entry name" value="S5_DSRBD"/>
    <property type="match status" value="1"/>
</dbReference>
<evidence type="ECO:0000256" key="2">
    <source>
        <dbReference type="ARBA" id="ARBA00022730"/>
    </source>
</evidence>
<dbReference type="GO" id="GO:0019843">
    <property type="term" value="F:rRNA binding"/>
    <property type="evidence" value="ECO:0007669"/>
    <property type="project" value="UniProtKB-UniRule"/>
</dbReference>
<comment type="function">
    <text evidence="8">With S4 and S12 plays an important role in translational accuracy.</text>
</comment>
<dbReference type="InterPro" id="IPR047866">
    <property type="entry name" value="Ribosomal_uS5_arc"/>
</dbReference>
<dbReference type="EMBL" id="LFWV01000001">
    <property type="protein sequence ID" value="KON32470.1"/>
    <property type="molecule type" value="Genomic_DNA"/>
</dbReference>
<dbReference type="AlphaFoldDB" id="A0A0M0BVU8"/>
<dbReference type="InterPro" id="IPR000851">
    <property type="entry name" value="Ribosomal_uS5"/>
</dbReference>
<proteinExistence type="inferred from homology"/>
<evidence type="ECO:0000256" key="6">
    <source>
        <dbReference type="ARBA" id="ARBA00025844"/>
    </source>
</evidence>
<keyword evidence="4 8" id="KW-0689">Ribosomal protein</keyword>
<dbReference type="NCBIfam" id="TIGR01020">
    <property type="entry name" value="uS5_euk_arch"/>
    <property type="match status" value="1"/>
</dbReference>
<dbReference type="HAMAP" id="MF_01307_A">
    <property type="entry name" value="Ribosomal_uS5_A"/>
    <property type="match status" value="1"/>
</dbReference>
<keyword evidence="3 8" id="KW-0694">RNA-binding</keyword>
<protein>
    <recommendedName>
        <fullName evidence="7 8">Small ribosomal subunit protein uS5</fullName>
    </recommendedName>
</protein>
<evidence type="ECO:0000256" key="9">
    <source>
        <dbReference type="RuleBase" id="RU003823"/>
    </source>
</evidence>
<dbReference type="FunFam" id="3.30.160.20:FF:000002">
    <property type="entry name" value="40S ribosomal protein S2"/>
    <property type="match status" value="1"/>
</dbReference>
<sequence length="213" mass="23049">MSRRDRGEDRLEEWVPKTRLGKMIQEGKITSIDEVFLSGLKISESQIVDALIPDLQEEVINVNLVQKQTDAGEKSRFKAIVAVGNRDGYIGLGAGKANQVRTAIEKAAAAARLNIVPVKRGCGSWECGCGKPHSVPFQVEGKCGGVRVVIVPGPRGLGLVASEVAKVIFGLAGVKDLWIRSRGSTRTVPSYAYAIFDGLKKTYGLVTQADWVR</sequence>
<dbReference type="InterPro" id="IPR020568">
    <property type="entry name" value="Ribosomal_Su5_D2-typ_SF"/>
</dbReference>
<dbReference type="GO" id="GO:0003735">
    <property type="term" value="F:structural constituent of ribosome"/>
    <property type="evidence" value="ECO:0007669"/>
    <property type="project" value="UniProtKB-UniRule"/>
</dbReference>
<dbReference type="Pfam" id="PF03719">
    <property type="entry name" value="Ribosomal_S5_C"/>
    <property type="match status" value="1"/>
</dbReference>
<keyword evidence="2 8" id="KW-0699">rRNA-binding</keyword>
<comment type="subunit">
    <text evidence="6 8">Part of the 30S ribosomal subunit. Contacts protein S4.</text>
</comment>
<dbReference type="PATRIC" id="fig|1685125.3.peg.679"/>
<dbReference type="PANTHER" id="PTHR13718:SF4">
    <property type="entry name" value="40S RIBOSOMAL PROTEIN S2"/>
    <property type="match status" value="1"/>
</dbReference>
<evidence type="ECO:0000256" key="7">
    <source>
        <dbReference type="ARBA" id="ARBA00035255"/>
    </source>
</evidence>
<comment type="caution">
    <text evidence="11">The sequence shown here is derived from an EMBL/GenBank/DDBJ whole genome shotgun (WGS) entry which is preliminary data.</text>
</comment>
<dbReference type="Gene3D" id="3.30.230.10">
    <property type="match status" value="1"/>
</dbReference>
<dbReference type="Gene3D" id="3.30.160.20">
    <property type="match status" value="1"/>
</dbReference>
<name>A0A0M0BVU8_9ARCH</name>
<gene>
    <name evidence="8" type="primary">rps5</name>
    <name evidence="11" type="ORF">AC478_00135</name>
</gene>
<dbReference type="InterPro" id="IPR005324">
    <property type="entry name" value="Ribosomal_uS5_C"/>
</dbReference>